<reference evidence="2" key="1">
    <citation type="journal article" date="2023" name="G3 (Bethesda)">
        <title>Whole genome assemblies of Zophobas morio and Tenebrio molitor.</title>
        <authorList>
            <person name="Kaur S."/>
            <person name="Stinson S.A."/>
            <person name="diCenzo G.C."/>
        </authorList>
    </citation>
    <scope>NUCLEOTIDE SEQUENCE</scope>
    <source>
        <strain evidence="2">QUZm001</strain>
    </source>
</reference>
<accession>A0AA38HLP5</accession>
<evidence type="ECO:0000313" key="3">
    <source>
        <dbReference type="Proteomes" id="UP001168821"/>
    </source>
</evidence>
<gene>
    <name evidence="2" type="ORF">Zmor_002829</name>
</gene>
<keyword evidence="1" id="KW-0732">Signal</keyword>
<organism evidence="2 3">
    <name type="scientific">Zophobas morio</name>
    <dbReference type="NCBI Taxonomy" id="2755281"/>
    <lineage>
        <taxon>Eukaryota</taxon>
        <taxon>Metazoa</taxon>
        <taxon>Ecdysozoa</taxon>
        <taxon>Arthropoda</taxon>
        <taxon>Hexapoda</taxon>
        <taxon>Insecta</taxon>
        <taxon>Pterygota</taxon>
        <taxon>Neoptera</taxon>
        <taxon>Endopterygota</taxon>
        <taxon>Coleoptera</taxon>
        <taxon>Polyphaga</taxon>
        <taxon>Cucujiformia</taxon>
        <taxon>Tenebrionidae</taxon>
        <taxon>Zophobas</taxon>
    </lineage>
</organism>
<dbReference type="AlphaFoldDB" id="A0AA38HLP5"/>
<feature type="signal peptide" evidence="1">
    <location>
        <begin position="1"/>
        <end position="17"/>
    </location>
</feature>
<feature type="chain" id="PRO_5041203982" evidence="1">
    <location>
        <begin position="18"/>
        <end position="200"/>
    </location>
</feature>
<name>A0AA38HLP5_9CUCU</name>
<keyword evidence="3" id="KW-1185">Reference proteome</keyword>
<dbReference type="EMBL" id="JALNTZ010000010">
    <property type="protein sequence ID" value="KAJ3639469.1"/>
    <property type="molecule type" value="Genomic_DNA"/>
</dbReference>
<dbReference type="Proteomes" id="UP001168821">
    <property type="component" value="Unassembled WGS sequence"/>
</dbReference>
<protein>
    <submittedName>
        <fullName evidence="2">Uncharacterized protein</fullName>
    </submittedName>
</protein>
<evidence type="ECO:0000256" key="1">
    <source>
        <dbReference type="SAM" id="SignalP"/>
    </source>
</evidence>
<evidence type="ECO:0000313" key="2">
    <source>
        <dbReference type="EMBL" id="KAJ3639469.1"/>
    </source>
</evidence>
<comment type="caution">
    <text evidence="2">The sequence shown here is derived from an EMBL/GenBank/DDBJ whole genome shotgun (WGS) entry which is preliminary data.</text>
</comment>
<proteinExistence type="predicted"/>
<sequence length="200" mass="20566">MLVATLVLLTTLEATFAGYAGSNSNEVGNGYGYGFSGSYSGNGGNIPQPPIPNFQEFGGLLNGYFDSFRKYHEHFLKTLQQQVEQAGGQNPGYAPGFSAYGASNDGKGGNGGAAVASAALGPQGGYQGAAVYPENPNAPNIFTRFGGAGEGGPTGQGNYGVFTSSVSSSSNLDGKVHNFHRATTTINDNGKVTTYEVKNP</sequence>